<evidence type="ECO:0000313" key="2">
    <source>
        <dbReference type="Proteomes" id="UP000007437"/>
    </source>
</evidence>
<dbReference type="HOGENOM" id="CLU_3041310_0_0_4"/>
<dbReference type="EMBL" id="FR687359">
    <property type="protein sequence ID" value="CBW74424.1"/>
    <property type="molecule type" value="Genomic_DNA"/>
</dbReference>
<sequence>MQERSGPVPTGANPHYHETWQRCGAQKNRGDSVTLASMTHAGLIKLPYRLGELS</sequence>
<protein>
    <submittedName>
        <fullName evidence="1">Uncharacterized protein</fullName>
    </submittedName>
</protein>
<dbReference type="STRING" id="882378.RBRH_01053"/>
<evidence type="ECO:0000313" key="1">
    <source>
        <dbReference type="EMBL" id="CBW74424.1"/>
    </source>
</evidence>
<gene>
    <name evidence="1" type="ordered locus">RBRH_01053</name>
</gene>
<dbReference type="Proteomes" id="UP000007437">
    <property type="component" value="Chromosome"/>
</dbReference>
<proteinExistence type="predicted"/>
<dbReference type="KEGG" id="brh:RBRH_01053"/>
<dbReference type="AlphaFoldDB" id="E5AP92"/>
<reference evidence="1 2" key="1">
    <citation type="journal article" date="2011" name="J. Bacteriol.">
        <title>Complete genome sequence of Burkholderia rhizoxinica, an endosymbiont of Rhizopus microsporus.</title>
        <authorList>
            <person name="Lackner G."/>
            <person name="Moebius N."/>
            <person name="Partida-Martinez L."/>
            <person name="Hertweck C."/>
        </authorList>
    </citation>
    <scope>NUCLEOTIDE SEQUENCE [LARGE SCALE GENOMIC DNA]</scope>
    <source>
        <strain evidence="2">DSM 19002 / CIP 109453 / HKI 454</strain>
    </source>
</reference>
<name>E5AP92_MYCRK</name>
<accession>E5AP92</accession>
<organism evidence="1 2">
    <name type="scientific">Mycetohabitans rhizoxinica (strain DSM 19002 / CIP 109453 / HKI 454)</name>
    <name type="common">Paraburkholderia rhizoxinica</name>
    <dbReference type="NCBI Taxonomy" id="882378"/>
    <lineage>
        <taxon>Bacteria</taxon>
        <taxon>Pseudomonadati</taxon>
        <taxon>Pseudomonadota</taxon>
        <taxon>Betaproteobacteria</taxon>
        <taxon>Burkholderiales</taxon>
        <taxon>Burkholderiaceae</taxon>
        <taxon>Mycetohabitans</taxon>
    </lineage>
</organism>